<dbReference type="InterPro" id="IPR050879">
    <property type="entry name" value="Acyltransferase_3"/>
</dbReference>
<keyword evidence="1" id="KW-0472">Membrane</keyword>
<evidence type="ECO:0000313" key="4">
    <source>
        <dbReference type="EMBL" id="MCX2524574.1"/>
    </source>
</evidence>
<dbReference type="InterPro" id="IPR002656">
    <property type="entry name" value="Acyl_transf_3_dom"/>
</dbReference>
<feature type="transmembrane region" description="Helical" evidence="1">
    <location>
        <begin position="72"/>
        <end position="90"/>
    </location>
</feature>
<feature type="transmembrane region" description="Helical" evidence="1">
    <location>
        <begin position="295"/>
        <end position="319"/>
    </location>
</feature>
<dbReference type="Proteomes" id="UP001165678">
    <property type="component" value="Unassembled WGS sequence"/>
</dbReference>
<evidence type="ECO:0000313" key="5">
    <source>
        <dbReference type="Proteomes" id="UP001165678"/>
    </source>
</evidence>
<dbReference type="Pfam" id="PF01757">
    <property type="entry name" value="Acyl_transf_3"/>
    <property type="match status" value="1"/>
</dbReference>
<keyword evidence="1" id="KW-1133">Transmembrane helix</keyword>
<dbReference type="PANTHER" id="PTHR23028:SF53">
    <property type="entry name" value="ACYL_TRANSF_3 DOMAIN-CONTAINING PROTEIN"/>
    <property type="match status" value="1"/>
</dbReference>
<feature type="transmembrane region" description="Helical" evidence="1">
    <location>
        <begin position="243"/>
        <end position="260"/>
    </location>
</feature>
<dbReference type="Pfam" id="PF19040">
    <property type="entry name" value="SGNH"/>
    <property type="match status" value="1"/>
</dbReference>
<dbReference type="GO" id="GO:0016747">
    <property type="term" value="F:acyltransferase activity, transferring groups other than amino-acyl groups"/>
    <property type="evidence" value="ECO:0007669"/>
    <property type="project" value="InterPro"/>
</dbReference>
<reference evidence="4" key="1">
    <citation type="submission" date="2022-11" db="EMBL/GenBank/DDBJ databases">
        <title>Larsenimonas rhizosphaerae sp. nov., isolated from a tidal mudflat.</title>
        <authorList>
            <person name="Lee S.D."/>
            <person name="Kim I.S."/>
        </authorList>
    </citation>
    <scope>NUCLEOTIDE SEQUENCE</scope>
    <source>
        <strain evidence="4">GH2-1</strain>
    </source>
</reference>
<keyword evidence="5" id="KW-1185">Reference proteome</keyword>
<keyword evidence="4" id="KW-0012">Acyltransferase</keyword>
<dbReference type="RefSeq" id="WP_265896328.1">
    <property type="nucleotide sequence ID" value="NZ_JAPIVE010000002.1"/>
</dbReference>
<protein>
    <submittedName>
        <fullName evidence="4">Acyltransferase family protein</fullName>
    </submittedName>
</protein>
<feature type="transmembrane region" description="Helical" evidence="1">
    <location>
        <begin position="272"/>
        <end position="289"/>
    </location>
</feature>
<organism evidence="4 5">
    <name type="scientific">Larsenimonas rhizosphaerae</name>
    <dbReference type="NCBI Taxonomy" id="2944682"/>
    <lineage>
        <taxon>Bacteria</taxon>
        <taxon>Pseudomonadati</taxon>
        <taxon>Pseudomonadota</taxon>
        <taxon>Gammaproteobacteria</taxon>
        <taxon>Oceanospirillales</taxon>
        <taxon>Halomonadaceae</taxon>
        <taxon>Larsenimonas</taxon>
    </lineage>
</organism>
<evidence type="ECO:0000256" key="1">
    <source>
        <dbReference type="SAM" id="Phobius"/>
    </source>
</evidence>
<gene>
    <name evidence="4" type="ORF">OQ287_09990</name>
</gene>
<keyword evidence="1" id="KW-0812">Transmembrane</keyword>
<dbReference type="PANTHER" id="PTHR23028">
    <property type="entry name" value="ACETYLTRANSFERASE"/>
    <property type="match status" value="1"/>
</dbReference>
<feature type="transmembrane region" description="Helical" evidence="1">
    <location>
        <begin position="331"/>
        <end position="348"/>
    </location>
</feature>
<dbReference type="InterPro" id="IPR043968">
    <property type="entry name" value="SGNH"/>
</dbReference>
<keyword evidence="4" id="KW-0808">Transferase</keyword>
<proteinExistence type="predicted"/>
<feature type="domain" description="Acyltransferase 3" evidence="2">
    <location>
        <begin position="5"/>
        <end position="319"/>
    </location>
</feature>
<feature type="transmembrane region" description="Helical" evidence="1">
    <location>
        <begin position="9"/>
        <end position="27"/>
    </location>
</feature>
<feature type="transmembrane region" description="Helical" evidence="1">
    <location>
        <begin position="165"/>
        <end position="182"/>
    </location>
</feature>
<feature type="domain" description="SGNH" evidence="3">
    <location>
        <begin position="398"/>
        <end position="607"/>
    </location>
</feature>
<name>A0AA41ZG02_9GAMM</name>
<feature type="transmembrane region" description="Helical" evidence="1">
    <location>
        <begin position="33"/>
        <end position="51"/>
    </location>
</feature>
<dbReference type="AlphaFoldDB" id="A0AA41ZG02"/>
<dbReference type="EMBL" id="JAPIVE010000002">
    <property type="protein sequence ID" value="MCX2524574.1"/>
    <property type="molecule type" value="Genomic_DNA"/>
</dbReference>
<evidence type="ECO:0000259" key="2">
    <source>
        <dbReference type="Pfam" id="PF01757"/>
    </source>
</evidence>
<accession>A0AA41ZG02</accession>
<dbReference type="GO" id="GO:0016020">
    <property type="term" value="C:membrane"/>
    <property type="evidence" value="ECO:0007669"/>
    <property type="project" value="TreeGrafter"/>
</dbReference>
<evidence type="ECO:0000259" key="3">
    <source>
        <dbReference type="Pfam" id="PF19040"/>
    </source>
</evidence>
<dbReference type="GO" id="GO:0009103">
    <property type="term" value="P:lipopolysaccharide biosynthetic process"/>
    <property type="evidence" value="ECO:0007669"/>
    <property type="project" value="TreeGrafter"/>
</dbReference>
<sequence length="614" mass="68902">MKFRKDINGLRAIAVMAVVLFHFNSFWVPGGFAGVDVFFVISGFLMTGIIFRGIDRQTFSLWKFYKARADRIIPALAVLCLALALFGWFFEYDVVYKTISKHIIASLGFISNIIYWRESGYFDASSHEKWLLHTWSLSVEWQFYIIYPLVLVVLRKLMSAGATRIIILLGAVAGFVFCAVATSRAPDAAYFLLSTRAWEMMVGGVACLYPFSSGEKWKKPLEWVGLALIIISCFLVSEENPWPGYLAALPVLGAFFVLQAQRNDSLITGNVLFQKLGAWSYSIYLWHWPLVVYMYSYMAITAVNSLLLIGLSIILGMLSNMLVERKASGKAMLALWLAALGAAGIVYMNNGHFDIRDRSNDAGNQFITSYNNYKMDPTGLFNKCNASLQMRDTGKPQVDDICISSTTGGVFLWGDSHMGSLSTGLRYEMPKGMPFSQLTSSGCPPSFTMKRNGSDRFDQGCDYSNGMAYRAIMKARPEVVILGAASHHESVDWSETVSRLHDMGVPRVIIMGPFPQWEPSLPQAYVTRHMGEKYISDFTFTRSLIDSNNYLKALHAKNDDFVFVDMLDHLCFTNDRGHLSCRARVGDSLITFDYGHLTVEASRFVAKNYVVPLL</sequence>
<comment type="caution">
    <text evidence="4">The sequence shown here is derived from an EMBL/GenBank/DDBJ whole genome shotgun (WGS) entry which is preliminary data.</text>
</comment>
<feature type="transmembrane region" description="Helical" evidence="1">
    <location>
        <begin position="141"/>
        <end position="158"/>
    </location>
</feature>